<evidence type="ECO:0000313" key="2">
    <source>
        <dbReference type="Proteomes" id="UP000033101"/>
    </source>
</evidence>
<dbReference type="RefSeq" id="WP_048140275.1">
    <property type="nucleotide sequence ID" value="NZ_CP009516.1"/>
</dbReference>
<keyword evidence="2" id="KW-1185">Reference proteome</keyword>
<proteinExistence type="predicted"/>
<dbReference type="KEGG" id="mhor:MSHOH_2468"/>
<dbReference type="SUPFAM" id="SSF53335">
    <property type="entry name" value="S-adenosyl-L-methionine-dependent methyltransferases"/>
    <property type="match status" value="1"/>
</dbReference>
<dbReference type="AlphaFoldDB" id="A0A0E3SDN2"/>
<sequence length="225" mass="26071">MTIEYHDIKPWGRSFDEYVRMFSLTPADLKRKILGCGDGPASFNAELTGRGGNVISIDPVYRFSTDQIKQKIGETYDDIIRQTRENRDKFVWQEIGSIEELGRIRMSAMAKFLEDFPEGVMQKRYIPGELPLLPFDKKEFDLALCSHLLFLYTDNLSLEFHLRSLGELCRVSKEVRIFPLVDVNANRSPYVDRVIDILRMKKLDVTEVKVAYEFQKGGNMMLKIC</sequence>
<dbReference type="Proteomes" id="UP000033101">
    <property type="component" value="Chromosome"/>
</dbReference>
<dbReference type="STRING" id="1434110.MSHOH_2468"/>
<reference evidence="1 2" key="1">
    <citation type="submission" date="2014-07" db="EMBL/GenBank/DDBJ databases">
        <title>Methanogenic archaea and the global carbon cycle.</title>
        <authorList>
            <person name="Henriksen J.R."/>
            <person name="Luke J."/>
            <person name="Reinhart S."/>
            <person name="Benedict M.N."/>
            <person name="Youngblut N.D."/>
            <person name="Metcalf M.E."/>
            <person name="Whitaker R.J."/>
            <person name="Metcalf W.W."/>
        </authorList>
    </citation>
    <scope>NUCLEOTIDE SEQUENCE [LARGE SCALE GENOMIC DNA]</scope>
    <source>
        <strain evidence="1 2">HB-1</strain>
    </source>
</reference>
<dbReference type="InterPro" id="IPR029063">
    <property type="entry name" value="SAM-dependent_MTases_sf"/>
</dbReference>
<dbReference type="EMBL" id="CP009516">
    <property type="protein sequence ID" value="AKB78951.1"/>
    <property type="molecule type" value="Genomic_DNA"/>
</dbReference>
<evidence type="ECO:0008006" key="3">
    <source>
        <dbReference type="Google" id="ProtNLM"/>
    </source>
</evidence>
<organism evidence="1 2">
    <name type="scientific">Methanosarcina horonobensis HB-1 = JCM 15518</name>
    <dbReference type="NCBI Taxonomy" id="1434110"/>
    <lineage>
        <taxon>Archaea</taxon>
        <taxon>Methanobacteriati</taxon>
        <taxon>Methanobacteriota</taxon>
        <taxon>Stenosarchaea group</taxon>
        <taxon>Methanomicrobia</taxon>
        <taxon>Methanosarcinales</taxon>
        <taxon>Methanosarcinaceae</taxon>
        <taxon>Methanosarcina</taxon>
    </lineage>
</organism>
<dbReference type="GeneID" id="24831751"/>
<accession>A0A0E3SDN2</accession>
<evidence type="ECO:0000313" key="1">
    <source>
        <dbReference type="EMBL" id="AKB78951.1"/>
    </source>
</evidence>
<gene>
    <name evidence="1" type="ORF">MSHOH_2468</name>
</gene>
<name>A0A0E3SDN2_9EURY</name>
<dbReference type="PATRIC" id="fig|1434110.4.peg.3173"/>
<dbReference type="HOGENOM" id="CLU_077876_1_0_2"/>
<protein>
    <recommendedName>
        <fullName evidence="3">SAM-dependent methyltransferase</fullName>
    </recommendedName>
</protein>